<dbReference type="RefSeq" id="WP_160883145.1">
    <property type="nucleotide sequence ID" value="NZ_WURB01000002.1"/>
</dbReference>
<keyword evidence="3" id="KW-1185">Reference proteome</keyword>
<feature type="region of interest" description="Disordered" evidence="1">
    <location>
        <begin position="1"/>
        <end position="33"/>
    </location>
</feature>
<organism evidence="2 3">
    <name type="scientific">Microvirga makkahensis</name>
    <dbReference type="NCBI Taxonomy" id="1128670"/>
    <lineage>
        <taxon>Bacteria</taxon>
        <taxon>Pseudomonadati</taxon>
        <taxon>Pseudomonadota</taxon>
        <taxon>Alphaproteobacteria</taxon>
        <taxon>Hyphomicrobiales</taxon>
        <taxon>Methylobacteriaceae</taxon>
        <taxon>Microvirga</taxon>
    </lineage>
</organism>
<evidence type="ECO:0000313" key="2">
    <source>
        <dbReference type="EMBL" id="MXQ10540.1"/>
    </source>
</evidence>
<name>A0A7X3MPB8_9HYPH</name>
<reference evidence="2 3" key="1">
    <citation type="submission" date="2019-12" db="EMBL/GenBank/DDBJ databases">
        <authorList>
            <person name="Yuan C.-G."/>
        </authorList>
    </citation>
    <scope>NUCLEOTIDE SEQUENCE [LARGE SCALE GENOMIC DNA]</scope>
    <source>
        <strain evidence="2 3">KCTC 23863</strain>
    </source>
</reference>
<protein>
    <submittedName>
        <fullName evidence="2">Uncharacterized protein</fullName>
    </submittedName>
</protein>
<dbReference type="AlphaFoldDB" id="A0A7X3MPB8"/>
<evidence type="ECO:0000256" key="1">
    <source>
        <dbReference type="SAM" id="MobiDB-lite"/>
    </source>
</evidence>
<dbReference type="Proteomes" id="UP000436483">
    <property type="component" value="Unassembled WGS sequence"/>
</dbReference>
<sequence>MFDDWKLTMGQLSEMSKESKKKSLSYRVSTPEERAKRQAEVHKRCEYIMMLKAQGLNYATIACRLGLSPSQVSKIARDYIHRMHP</sequence>
<dbReference type="OrthoDB" id="8020975at2"/>
<accession>A0A7X3MPB8</accession>
<proteinExistence type="predicted"/>
<dbReference type="EMBL" id="WURB01000002">
    <property type="protein sequence ID" value="MXQ10540.1"/>
    <property type="molecule type" value="Genomic_DNA"/>
</dbReference>
<comment type="caution">
    <text evidence="2">The sequence shown here is derived from an EMBL/GenBank/DDBJ whole genome shotgun (WGS) entry which is preliminary data.</text>
</comment>
<evidence type="ECO:0000313" key="3">
    <source>
        <dbReference type="Proteomes" id="UP000436483"/>
    </source>
</evidence>
<reference evidence="2 3" key="2">
    <citation type="submission" date="2020-01" db="EMBL/GenBank/DDBJ databases">
        <title>Microvirga sp. nov., an arsenate reduction bacterium isolated from Tibet hotspring sediments.</title>
        <authorList>
            <person name="Xian W.-D."/>
            <person name="Li W.-J."/>
        </authorList>
    </citation>
    <scope>NUCLEOTIDE SEQUENCE [LARGE SCALE GENOMIC DNA]</scope>
    <source>
        <strain evidence="2 3">KCTC 23863</strain>
    </source>
</reference>
<gene>
    <name evidence="2" type="ORF">GR328_03535</name>
</gene>